<sequence length="139" mass="14693">MFSRIQLLCLAIAAVSTLAQTTLPADCARNYTVRLGDTCDEISANLHSSTYQLSHVNTNIDAACDNLAEGEPLCLGITGQDCTDTYVVQSGDNCIAIAQSEGTTDALILQNNPNVDSLCSNIYAGEVLCVTNVAIPYSN</sequence>
<proteinExistence type="predicted"/>
<name>A0A0C3SAU9_PHLG1</name>
<feature type="chain" id="PRO_5002181312" description="LysM domain-containing protein" evidence="3">
    <location>
        <begin position="20"/>
        <end position="139"/>
    </location>
</feature>
<evidence type="ECO:0000256" key="3">
    <source>
        <dbReference type="SAM" id="SignalP"/>
    </source>
</evidence>
<protein>
    <recommendedName>
        <fullName evidence="4">LysM domain-containing protein</fullName>
    </recommendedName>
</protein>
<evidence type="ECO:0000256" key="1">
    <source>
        <dbReference type="ARBA" id="ARBA00022669"/>
    </source>
</evidence>
<evidence type="ECO:0000256" key="2">
    <source>
        <dbReference type="ARBA" id="ARBA00023026"/>
    </source>
</evidence>
<reference evidence="5 6" key="1">
    <citation type="journal article" date="2014" name="PLoS Genet.">
        <title>Analysis of the Phlebiopsis gigantea genome, transcriptome and secretome provides insight into its pioneer colonization strategies of wood.</title>
        <authorList>
            <person name="Hori C."/>
            <person name="Ishida T."/>
            <person name="Igarashi K."/>
            <person name="Samejima M."/>
            <person name="Suzuki H."/>
            <person name="Master E."/>
            <person name="Ferreira P."/>
            <person name="Ruiz-Duenas F.J."/>
            <person name="Held B."/>
            <person name="Canessa P."/>
            <person name="Larrondo L.F."/>
            <person name="Schmoll M."/>
            <person name="Druzhinina I.S."/>
            <person name="Kubicek C.P."/>
            <person name="Gaskell J.A."/>
            <person name="Kersten P."/>
            <person name="St John F."/>
            <person name="Glasner J."/>
            <person name="Sabat G."/>
            <person name="Splinter BonDurant S."/>
            <person name="Syed K."/>
            <person name="Yadav J."/>
            <person name="Mgbeahuruike A.C."/>
            <person name="Kovalchuk A."/>
            <person name="Asiegbu F.O."/>
            <person name="Lackner G."/>
            <person name="Hoffmeister D."/>
            <person name="Rencoret J."/>
            <person name="Gutierrez A."/>
            <person name="Sun H."/>
            <person name="Lindquist E."/>
            <person name="Barry K."/>
            <person name="Riley R."/>
            <person name="Grigoriev I.V."/>
            <person name="Henrissat B."/>
            <person name="Kues U."/>
            <person name="Berka R.M."/>
            <person name="Martinez A.T."/>
            <person name="Covert S.F."/>
            <person name="Blanchette R.A."/>
            <person name="Cullen D."/>
        </authorList>
    </citation>
    <scope>NUCLEOTIDE SEQUENCE [LARGE SCALE GENOMIC DNA]</scope>
    <source>
        <strain evidence="5 6">11061_1 CR5-6</strain>
    </source>
</reference>
<dbReference type="EMBL" id="KN840499">
    <property type="protein sequence ID" value="KIP07340.1"/>
    <property type="molecule type" value="Genomic_DNA"/>
</dbReference>
<evidence type="ECO:0000313" key="5">
    <source>
        <dbReference type="EMBL" id="KIP07340.1"/>
    </source>
</evidence>
<keyword evidence="1" id="KW-0147">Chitin-binding</keyword>
<dbReference type="InterPro" id="IPR036779">
    <property type="entry name" value="LysM_dom_sf"/>
</dbReference>
<keyword evidence="2" id="KW-0843">Virulence</keyword>
<accession>A0A0C3SAU9</accession>
<dbReference type="PROSITE" id="PS51782">
    <property type="entry name" value="LYSM"/>
    <property type="match status" value="2"/>
</dbReference>
<keyword evidence="3" id="KW-0732">Signal</keyword>
<dbReference type="STRING" id="745531.A0A0C3SAU9"/>
<dbReference type="InterPro" id="IPR052210">
    <property type="entry name" value="LysM1-like"/>
</dbReference>
<dbReference type="AlphaFoldDB" id="A0A0C3SAU9"/>
<dbReference type="SMART" id="SM00257">
    <property type="entry name" value="LysM"/>
    <property type="match status" value="2"/>
</dbReference>
<dbReference type="HOGENOM" id="CLU_010591_6_1_1"/>
<dbReference type="Gene3D" id="3.10.350.10">
    <property type="entry name" value="LysM domain"/>
    <property type="match status" value="2"/>
</dbReference>
<evidence type="ECO:0000259" key="4">
    <source>
        <dbReference type="PROSITE" id="PS51782"/>
    </source>
</evidence>
<dbReference type="CDD" id="cd00118">
    <property type="entry name" value="LysM"/>
    <property type="match status" value="1"/>
</dbReference>
<evidence type="ECO:0000313" key="6">
    <source>
        <dbReference type="Proteomes" id="UP000053257"/>
    </source>
</evidence>
<dbReference type="InterPro" id="IPR018392">
    <property type="entry name" value="LysM"/>
</dbReference>
<dbReference type="OrthoDB" id="5985073at2759"/>
<dbReference type="PANTHER" id="PTHR34997">
    <property type="entry name" value="AM15"/>
    <property type="match status" value="1"/>
</dbReference>
<dbReference type="GO" id="GO:0008061">
    <property type="term" value="F:chitin binding"/>
    <property type="evidence" value="ECO:0007669"/>
    <property type="project" value="UniProtKB-KW"/>
</dbReference>
<dbReference type="Proteomes" id="UP000053257">
    <property type="component" value="Unassembled WGS sequence"/>
</dbReference>
<dbReference type="Pfam" id="PF01476">
    <property type="entry name" value="LysM"/>
    <property type="match status" value="2"/>
</dbReference>
<feature type="signal peptide" evidence="3">
    <location>
        <begin position="1"/>
        <end position="19"/>
    </location>
</feature>
<organism evidence="5 6">
    <name type="scientific">Phlebiopsis gigantea (strain 11061_1 CR5-6)</name>
    <name type="common">White-rot fungus</name>
    <name type="synonym">Peniophora gigantea</name>
    <dbReference type="NCBI Taxonomy" id="745531"/>
    <lineage>
        <taxon>Eukaryota</taxon>
        <taxon>Fungi</taxon>
        <taxon>Dikarya</taxon>
        <taxon>Basidiomycota</taxon>
        <taxon>Agaricomycotina</taxon>
        <taxon>Agaricomycetes</taxon>
        <taxon>Polyporales</taxon>
        <taxon>Phanerochaetaceae</taxon>
        <taxon>Phlebiopsis</taxon>
    </lineage>
</organism>
<gene>
    <name evidence="5" type="ORF">PHLGIDRAFT_424268</name>
</gene>
<dbReference type="PANTHER" id="PTHR34997:SF1">
    <property type="entry name" value="PEPTIDOGLYCAN-BINDING LYSIN DOMAIN"/>
    <property type="match status" value="1"/>
</dbReference>
<keyword evidence="6" id="KW-1185">Reference proteome</keyword>
<feature type="domain" description="LysM" evidence="4">
    <location>
        <begin position="84"/>
        <end position="130"/>
    </location>
</feature>
<feature type="domain" description="LysM" evidence="4">
    <location>
        <begin position="29"/>
        <end position="75"/>
    </location>
</feature>
<dbReference type="SUPFAM" id="SSF54106">
    <property type="entry name" value="LysM domain"/>
    <property type="match status" value="2"/>
</dbReference>